<accession>A0A261EWU7</accession>
<protein>
    <submittedName>
        <fullName evidence="1">Uncharacterized protein</fullName>
    </submittedName>
</protein>
<dbReference type="AlphaFoldDB" id="A0A261EWU7"/>
<evidence type="ECO:0000313" key="2">
    <source>
        <dbReference type="Proteomes" id="UP000216454"/>
    </source>
</evidence>
<sequence length="62" mass="6695">MLFDSASDELGIPQVAIFDDDPYAAIGLSACVQKMLGVAGAVEGDVPIFSRRGRTRVSWKHE</sequence>
<gene>
    <name evidence="1" type="ORF">PSSU_0944</name>
</gene>
<keyword evidence="2" id="KW-1185">Reference proteome</keyword>
<organism evidence="1 2">
    <name type="scientific">Pseudoscardovia suis</name>
    <dbReference type="NCBI Taxonomy" id="987063"/>
    <lineage>
        <taxon>Bacteria</taxon>
        <taxon>Bacillati</taxon>
        <taxon>Actinomycetota</taxon>
        <taxon>Actinomycetes</taxon>
        <taxon>Bifidobacteriales</taxon>
        <taxon>Bifidobacteriaceae</taxon>
        <taxon>Pseudoscardovia</taxon>
    </lineage>
</organism>
<name>A0A261EWU7_9BIFI</name>
<reference evidence="1 2" key="1">
    <citation type="journal article" date="2017" name="BMC Genomics">
        <title>Comparative genomic and phylogenomic analyses of the Bifidobacteriaceae family.</title>
        <authorList>
            <person name="Lugli G.A."/>
            <person name="Milani C."/>
            <person name="Turroni F."/>
            <person name="Duranti S."/>
            <person name="Mancabelli L."/>
            <person name="Mangifesta M."/>
            <person name="Ferrario C."/>
            <person name="Modesto M."/>
            <person name="Mattarelli P."/>
            <person name="Jiri K."/>
            <person name="van Sinderen D."/>
            <person name="Ventura M."/>
        </authorList>
    </citation>
    <scope>NUCLEOTIDE SEQUENCE [LARGE SCALE GENOMIC DNA]</scope>
    <source>
        <strain evidence="1 2">DSM 24744</strain>
    </source>
</reference>
<dbReference type="EMBL" id="MWWQ01000008">
    <property type="protein sequence ID" value="OZG51321.1"/>
    <property type="molecule type" value="Genomic_DNA"/>
</dbReference>
<dbReference type="Proteomes" id="UP000216454">
    <property type="component" value="Unassembled WGS sequence"/>
</dbReference>
<proteinExistence type="predicted"/>
<evidence type="ECO:0000313" key="1">
    <source>
        <dbReference type="EMBL" id="OZG51321.1"/>
    </source>
</evidence>
<comment type="caution">
    <text evidence="1">The sequence shown here is derived from an EMBL/GenBank/DDBJ whole genome shotgun (WGS) entry which is preliminary data.</text>
</comment>